<feature type="compositionally biased region" description="Low complexity" evidence="1">
    <location>
        <begin position="144"/>
        <end position="153"/>
    </location>
</feature>
<evidence type="ECO:0000313" key="4">
    <source>
        <dbReference type="Proteomes" id="UP000256541"/>
    </source>
</evidence>
<dbReference type="RefSeq" id="WP_116409823.1">
    <property type="nucleotide sequence ID" value="NZ_NBXB01000001.1"/>
</dbReference>
<organism evidence="3 4">
    <name type="scientific">Subtercola boreus</name>
    <dbReference type="NCBI Taxonomy" id="120213"/>
    <lineage>
        <taxon>Bacteria</taxon>
        <taxon>Bacillati</taxon>
        <taxon>Actinomycetota</taxon>
        <taxon>Actinomycetes</taxon>
        <taxon>Micrococcales</taxon>
        <taxon>Microbacteriaceae</taxon>
        <taxon>Subtercola</taxon>
    </lineage>
</organism>
<feature type="transmembrane region" description="Helical" evidence="2">
    <location>
        <begin position="90"/>
        <end position="108"/>
    </location>
</feature>
<evidence type="ECO:0000256" key="2">
    <source>
        <dbReference type="SAM" id="Phobius"/>
    </source>
</evidence>
<gene>
    <name evidence="3" type="ORF">B7R22_00180</name>
</gene>
<feature type="compositionally biased region" description="Low complexity" evidence="1">
    <location>
        <begin position="162"/>
        <end position="175"/>
    </location>
</feature>
<dbReference type="AlphaFoldDB" id="A0A3E0W5D6"/>
<feature type="compositionally biased region" description="Polar residues" evidence="1">
    <location>
        <begin position="182"/>
        <end position="192"/>
    </location>
</feature>
<sequence length="192" mass="20116">MAVIVVGGALISLITNVLAGPVVGAVGGHFGALFLVAWGWIVAVGLAVNGLSYFAGCFIAVPAMIIFVFLSMPSSGAAYPSWFMPEPFAWLNHVVVGLVLMFVGKPYLEILSRHGLLTTDTGTIHTISAGEREELDEPTTASMLLGTPGGLEPELPDDRQNPHGPHGPQGPQGRQSPRVKPAQSTVGTHAEQ</sequence>
<comment type="caution">
    <text evidence="3">The sequence shown here is derived from an EMBL/GenBank/DDBJ whole genome shotgun (WGS) entry which is preliminary data.</text>
</comment>
<feature type="region of interest" description="Disordered" evidence="1">
    <location>
        <begin position="128"/>
        <end position="192"/>
    </location>
</feature>
<dbReference type="EMBL" id="NBXB01000001">
    <property type="protein sequence ID" value="RFA17462.1"/>
    <property type="molecule type" value="Genomic_DNA"/>
</dbReference>
<feature type="transmembrane region" description="Helical" evidence="2">
    <location>
        <begin position="53"/>
        <end position="70"/>
    </location>
</feature>
<proteinExistence type="predicted"/>
<keyword evidence="2" id="KW-0812">Transmembrane</keyword>
<name>A0A3E0W5D6_9MICO</name>
<feature type="transmembrane region" description="Helical" evidence="2">
    <location>
        <begin position="29"/>
        <end position="48"/>
    </location>
</feature>
<evidence type="ECO:0000313" key="3">
    <source>
        <dbReference type="EMBL" id="RFA17462.1"/>
    </source>
</evidence>
<reference evidence="3 4" key="1">
    <citation type="submission" date="2017-04" db="EMBL/GenBank/DDBJ databases">
        <title>Comparative genome analysis of Subtercola boreus.</title>
        <authorList>
            <person name="Cho Y.-J."/>
            <person name="Cho A."/>
            <person name="Kim O.-S."/>
            <person name="Lee J.-I."/>
        </authorList>
    </citation>
    <scope>NUCLEOTIDE SEQUENCE [LARGE SCALE GENOMIC DNA]</scope>
    <source>
        <strain evidence="3 4">P27479</strain>
    </source>
</reference>
<dbReference type="Proteomes" id="UP000256541">
    <property type="component" value="Unassembled WGS sequence"/>
</dbReference>
<dbReference type="OrthoDB" id="3288304at2"/>
<evidence type="ECO:0000256" key="1">
    <source>
        <dbReference type="SAM" id="MobiDB-lite"/>
    </source>
</evidence>
<accession>A0A3E0W5D6</accession>
<keyword evidence="2" id="KW-1133">Transmembrane helix</keyword>
<keyword evidence="2" id="KW-0472">Membrane</keyword>
<protein>
    <submittedName>
        <fullName evidence="3">Uncharacterized protein</fullName>
    </submittedName>
</protein>